<accession>A0A1I7T2L7</accession>
<name>A0A1I7T2L7_9PELO</name>
<dbReference type="Proteomes" id="UP000095282">
    <property type="component" value="Unplaced"/>
</dbReference>
<dbReference type="WBParaSite" id="Csp11.Scaffold480.g1825.t1">
    <property type="protein sequence ID" value="Csp11.Scaffold480.g1825.t1"/>
    <property type="gene ID" value="Csp11.Scaffold480.g1825"/>
</dbReference>
<keyword evidence="1" id="KW-1185">Reference proteome</keyword>
<sequence length="135" mass="15453">MIADGLKKDFIIENVKSISMQTRRRRRQHCFQQSLQLRCGWSDILRFKRIQKLIHRADFVITEMIFLASNAHMLGILSKVVLANSQILLDRACLTLNDTEIFGGNGSTTTPTACFSSSVCYSDCCSFMFLFQIEF</sequence>
<proteinExistence type="predicted"/>
<dbReference type="STRING" id="1561998.A0A1I7T2L7"/>
<organism evidence="1 2">
    <name type="scientific">Caenorhabditis tropicalis</name>
    <dbReference type="NCBI Taxonomy" id="1561998"/>
    <lineage>
        <taxon>Eukaryota</taxon>
        <taxon>Metazoa</taxon>
        <taxon>Ecdysozoa</taxon>
        <taxon>Nematoda</taxon>
        <taxon>Chromadorea</taxon>
        <taxon>Rhabditida</taxon>
        <taxon>Rhabditina</taxon>
        <taxon>Rhabditomorpha</taxon>
        <taxon>Rhabditoidea</taxon>
        <taxon>Rhabditidae</taxon>
        <taxon>Peloderinae</taxon>
        <taxon>Caenorhabditis</taxon>
    </lineage>
</organism>
<protein>
    <submittedName>
        <fullName evidence="2">Uncharacterized protein</fullName>
    </submittedName>
</protein>
<evidence type="ECO:0000313" key="1">
    <source>
        <dbReference type="Proteomes" id="UP000095282"/>
    </source>
</evidence>
<dbReference type="AlphaFoldDB" id="A0A1I7T2L7"/>
<evidence type="ECO:0000313" key="2">
    <source>
        <dbReference type="WBParaSite" id="Csp11.Scaffold480.g1825.t1"/>
    </source>
</evidence>
<reference evidence="2" key="1">
    <citation type="submission" date="2016-11" db="UniProtKB">
        <authorList>
            <consortium name="WormBaseParasite"/>
        </authorList>
    </citation>
    <scope>IDENTIFICATION</scope>
</reference>